<feature type="domain" description="FAD/NAD(P)-binding" evidence="7">
    <location>
        <begin position="776"/>
        <end position="1097"/>
    </location>
</feature>
<evidence type="ECO:0000256" key="6">
    <source>
        <dbReference type="SAM" id="MobiDB-lite"/>
    </source>
</evidence>
<feature type="compositionally biased region" description="Basic residues" evidence="6">
    <location>
        <begin position="710"/>
        <end position="721"/>
    </location>
</feature>
<dbReference type="PANTHER" id="PTHR43706:SF45">
    <property type="entry name" value="NADH DEHYDROGENASE-LIKE PROTEIN RV1812C"/>
    <property type="match status" value="1"/>
</dbReference>
<dbReference type="Gene3D" id="3.50.50.100">
    <property type="match status" value="1"/>
</dbReference>
<dbReference type="Pfam" id="PF14742">
    <property type="entry name" value="GDE_N_bis"/>
    <property type="match status" value="1"/>
</dbReference>
<evidence type="ECO:0000256" key="4">
    <source>
        <dbReference type="ARBA" id="ARBA00023002"/>
    </source>
</evidence>
<gene>
    <name evidence="9" type="ORF">D7I43_03185</name>
</gene>
<dbReference type="GO" id="GO:0005975">
    <property type="term" value="P:carbohydrate metabolic process"/>
    <property type="evidence" value="ECO:0007669"/>
    <property type="project" value="InterPro"/>
</dbReference>
<dbReference type="GO" id="GO:0003954">
    <property type="term" value="F:NADH dehydrogenase activity"/>
    <property type="evidence" value="ECO:0007669"/>
    <property type="project" value="InterPro"/>
</dbReference>
<feature type="domain" description="Putative glycogen debranching enzyme N-terminal" evidence="8">
    <location>
        <begin position="80"/>
        <end position="262"/>
    </location>
</feature>
<accession>A0A420F769</accession>
<dbReference type="InterPro" id="IPR032856">
    <property type="entry name" value="GDE_N_bis"/>
</dbReference>
<feature type="region of interest" description="Disordered" evidence="6">
    <location>
        <begin position="671"/>
        <end position="756"/>
    </location>
</feature>
<dbReference type="Pfam" id="PF07992">
    <property type="entry name" value="Pyr_redox_2"/>
    <property type="match status" value="1"/>
</dbReference>
<evidence type="ECO:0000259" key="7">
    <source>
        <dbReference type="Pfam" id="PF07992"/>
    </source>
</evidence>
<protein>
    <recommendedName>
        <fullName evidence="11">NAD(P)/FAD-dependent oxidoreductase</fullName>
    </recommendedName>
</protein>
<evidence type="ECO:0000259" key="8">
    <source>
        <dbReference type="Pfam" id="PF14742"/>
    </source>
</evidence>
<evidence type="ECO:0000313" key="10">
    <source>
        <dbReference type="Proteomes" id="UP000285744"/>
    </source>
</evidence>
<dbReference type="InterPro" id="IPR023753">
    <property type="entry name" value="FAD/NAD-binding_dom"/>
</dbReference>
<evidence type="ECO:0000256" key="2">
    <source>
        <dbReference type="ARBA" id="ARBA00022630"/>
    </source>
</evidence>
<dbReference type="Proteomes" id="UP000285744">
    <property type="component" value="Unassembled WGS sequence"/>
</dbReference>
<evidence type="ECO:0008006" key="11">
    <source>
        <dbReference type="Google" id="ProtNLM"/>
    </source>
</evidence>
<dbReference type="InterPro" id="IPR036188">
    <property type="entry name" value="FAD/NAD-bd_sf"/>
</dbReference>
<evidence type="ECO:0000256" key="1">
    <source>
        <dbReference type="ARBA" id="ARBA00005272"/>
    </source>
</evidence>
<feature type="region of interest" description="Disordered" evidence="6">
    <location>
        <begin position="633"/>
        <end position="658"/>
    </location>
</feature>
<sequence>MTASSPSTTVSVYIVRRGCSTTFHPGRVMTPGPAPSYGEGMTSVRPTPADPTPGLVAAREAGDQRALPPELGPDSMAVLSGPTFMYADRCGDVPPGSIGGLVHLDTRLVSEWVLSINGSRLLALRAGTLEHYAAEYVLTVPEACGLPADSLGIRRQRYVADGFHERVSLVSFRPEQVRFELRLAVNADFADLFEVKSGVRDRSAQITRDHCPDGAGLCFSYAADGFSAETRVCSSVPADRVEGDQLVWEIELSSRQEWEVDLHVPLPPGMGVVEPIRGDIADVFHRRVEDPLRRWAEERAVLRSDHQGLERTVRQSRDDLAALRLDLEVKGQRILLPGAGLPWFLTVFGRDTLITAYQTLVGGPMLAHGALLALARLQGRRCDDFTDEEPGKILHEVRSGELTRTGVKPYTPYYGTADATQLWLILLSEYWRWTHDEETVQFLRDNAIAALHWIDNYGDRDGDGYVEYATRSPEGLGNQCWRDSPDGVCFADGRIPVLPIATSDLQGYTYDAKLRLAELADGPLADPGLARRLRADAAALYQRFNRDFWIEERGGYYAVGLDGDKTPIRLHHLEHGAPAVERDRAAGAGRHRGTAAHGGGHVLRVGHPHPVPRRAAVQRHRLPPGHGLAARQLHRGARSDPLRLPHRGEPDQPGAAGGRRALRLSAAGGADRVPAGADHLPGAVPDGVQPAGLGHRHPAGAGPVDGGDRARRRKAGRRPGHSGRAGPDHRRPDPGLRQAVGDRGGRHQRARPARLRLRRTFVRPLPGNRGGMTKPRVVIVGAGFAGYHAAKTLSRLAGDRAEIVVLNSTDYFLYLPLLPEVAAGVVEPTRIAVPLAGTLRGVRVVIGEADEVDLQNRWVGFTQPEGDRNRLAYDRLVLAVGSVNKLLPIPGVTEYAHGFRGLPEALYLHDHVVRQIELAEQAEDPAEQQARATFVVVGAGYTGTEVAAHGQLFTDALHAQRPRLTVRPRWMLLDIAPRVLPELDKRMSETAQRVLQRRGVDVRMGTSVAEATADGVKLTDGEYVPTCSLVWCVGVRPDPFVEELGLRTERGRLVVDEYLNVPGFPEVFACGDAAAVPDLTRPGQICAMTAQHAQRQGKLAAHNIAASYGHGRRRPYRHHDLGWVVDLGGKDAAANPLKLNMAGLPAKAVTRGYHLLAMPANRTRISADWLLDATLPRPAVQLGLVPANAVPLESAAPEMPVRVR</sequence>
<feature type="compositionally biased region" description="Basic residues" evidence="6">
    <location>
        <begin position="746"/>
        <end position="756"/>
    </location>
</feature>
<dbReference type="Gene3D" id="1.50.10.10">
    <property type="match status" value="1"/>
</dbReference>
<evidence type="ECO:0000313" key="9">
    <source>
        <dbReference type="EMBL" id="RKF28755.1"/>
    </source>
</evidence>
<reference evidence="9 10" key="1">
    <citation type="journal article" date="2018" name="Int. J. Syst. Evol. Microbiol.">
        <title>Micromonospora globbae sp. nov., an endophytic actinomycete isolated from roots of Globba winitii C. H. Wright.</title>
        <authorList>
            <person name="Kuncharoen N."/>
            <person name="Pittayakhajonwut P."/>
            <person name="Tanasupawat S."/>
        </authorList>
    </citation>
    <scope>NUCLEOTIDE SEQUENCE [LARGE SCALE GENOMIC DNA]</scope>
    <source>
        <strain evidence="9 10">WPS1-2</strain>
    </source>
</reference>
<keyword evidence="3" id="KW-0274">FAD</keyword>
<organism evidence="9 10">
    <name type="scientific">Micromonospora globbae</name>
    <dbReference type="NCBI Taxonomy" id="1894969"/>
    <lineage>
        <taxon>Bacteria</taxon>
        <taxon>Bacillati</taxon>
        <taxon>Actinomycetota</taxon>
        <taxon>Actinomycetes</taxon>
        <taxon>Micromonosporales</taxon>
        <taxon>Micromonosporaceae</taxon>
        <taxon>Micromonospora</taxon>
    </lineage>
</organism>
<feature type="compositionally biased region" description="Basic and acidic residues" evidence="6">
    <location>
        <begin position="637"/>
        <end position="650"/>
    </location>
</feature>
<evidence type="ECO:0000256" key="3">
    <source>
        <dbReference type="ARBA" id="ARBA00022827"/>
    </source>
</evidence>
<dbReference type="PRINTS" id="PR00368">
    <property type="entry name" value="FADPNR"/>
</dbReference>
<dbReference type="PANTHER" id="PTHR43706">
    <property type="entry name" value="NADH DEHYDROGENASE"/>
    <property type="match status" value="1"/>
</dbReference>
<dbReference type="AlphaFoldDB" id="A0A420F769"/>
<dbReference type="SUPFAM" id="SSF51905">
    <property type="entry name" value="FAD/NAD(P)-binding domain"/>
    <property type="match status" value="1"/>
</dbReference>
<keyword evidence="2" id="KW-0285">Flavoprotein</keyword>
<evidence type="ECO:0000256" key="5">
    <source>
        <dbReference type="ARBA" id="ARBA00023027"/>
    </source>
</evidence>
<dbReference type="InterPro" id="IPR045024">
    <property type="entry name" value="NDH-2"/>
</dbReference>
<keyword evidence="4" id="KW-0560">Oxidoreductase</keyword>
<name>A0A420F769_9ACTN</name>
<proteinExistence type="inferred from homology"/>
<comment type="similarity">
    <text evidence="1">Belongs to the NADH dehydrogenase family.</text>
</comment>
<dbReference type="InterPro" id="IPR012341">
    <property type="entry name" value="6hp_glycosidase-like_sf"/>
</dbReference>
<dbReference type="InterPro" id="IPR008928">
    <property type="entry name" value="6-hairpin_glycosidase_sf"/>
</dbReference>
<dbReference type="EMBL" id="RAQQ01000002">
    <property type="protein sequence ID" value="RKF28755.1"/>
    <property type="molecule type" value="Genomic_DNA"/>
</dbReference>
<dbReference type="SUPFAM" id="SSF48208">
    <property type="entry name" value="Six-hairpin glycosidases"/>
    <property type="match status" value="1"/>
</dbReference>
<comment type="caution">
    <text evidence="9">The sequence shown here is derived from an EMBL/GenBank/DDBJ whole genome shotgun (WGS) entry which is preliminary data.</text>
</comment>
<keyword evidence="5" id="KW-0520">NAD</keyword>